<proteinExistence type="inferred from homology"/>
<feature type="compositionally biased region" description="Low complexity" evidence="13">
    <location>
        <begin position="435"/>
        <end position="460"/>
    </location>
</feature>
<feature type="compositionally biased region" description="Pro residues" evidence="13">
    <location>
        <begin position="640"/>
        <end position="649"/>
    </location>
</feature>
<organism evidence="15 16">
    <name type="scientific">Micractinium conductrix</name>
    <dbReference type="NCBI Taxonomy" id="554055"/>
    <lineage>
        <taxon>Eukaryota</taxon>
        <taxon>Viridiplantae</taxon>
        <taxon>Chlorophyta</taxon>
        <taxon>core chlorophytes</taxon>
        <taxon>Trebouxiophyceae</taxon>
        <taxon>Chlorellales</taxon>
        <taxon>Chlorellaceae</taxon>
        <taxon>Chlorella clade</taxon>
        <taxon>Micractinium</taxon>
    </lineage>
</organism>
<evidence type="ECO:0000256" key="10">
    <source>
        <dbReference type="ARBA" id="ARBA00048336"/>
    </source>
</evidence>
<feature type="domain" description="RTR1-type" evidence="14">
    <location>
        <begin position="51"/>
        <end position="139"/>
    </location>
</feature>
<feature type="region of interest" description="Disordered" evidence="13">
    <location>
        <begin position="350"/>
        <end position="474"/>
    </location>
</feature>
<feature type="compositionally biased region" description="Basic and acidic residues" evidence="13">
    <location>
        <begin position="374"/>
        <end position="384"/>
    </location>
</feature>
<evidence type="ECO:0000256" key="7">
    <source>
        <dbReference type="ARBA" id="ARBA00022912"/>
    </source>
</evidence>
<feature type="region of interest" description="Disordered" evidence="13">
    <location>
        <begin position="622"/>
        <end position="707"/>
    </location>
</feature>
<comment type="subcellular location">
    <subcellularLocation>
        <location evidence="1 12">Nucleus</location>
    </subcellularLocation>
</comment>
<feature type="compositionally biased region" description="Low complexity" evidence="13">
    <location>
        <begin position="1"/>
        <end position="15"/>
    </location>
</feature>
<dbReference type="PANTHER" id="PTHR14732">
    <property type="entry name" value="RNA POLYMERASE II SUBUNIT B1 CTD PHOSPHATASE RPAP2-RELATED"/>
    <property type="match status" value="1"/>
</dbReference>
<keyword evidence="3 12" id="KW-0479">Metal-binding</keyword>
<feature type="compositionally biased region" description="Low complexity" evidence="13">
    <location>
        <begin position="401"/>
        <end position="427"/>
    </location>
</feature>
<evidence type="ECO:0000256" key="2">
    <source>
        <dbReference type="ARBA" id="ARBA00005676"/>
    </source>
</evidence>
<dbReference type="AlphaFoldDB" id="A0A2P6V8T1"/>
<feature type="region of interest" description="Disordered" evidence="13">
    <location>
        <begin position="255"/>
        <end position="292"/>
    </location>
</feature>
<gene>
    <name evidence="15" type="ORF">C2E20_5962</name>
</gene>
<dbReference type="GO" id="GO:0005737">
    <property type="term" value="C:cytoplasm"/>
    <property type="evidence" value="ECO:0007669"/>
    <property type="project" value="TreeGrafter"/>
</dbReference>
<sequence>MAAPPTSAARRSPAAARRKQLTLPELRSKAAFRACDRLMEHGAQNETQLWALARVMSGEEYEQAAEERAIAGKCGNPLCGHAPAPAPAPPGGRFRTSTSQQSVFEHPDEEAPVFCGADCAAAVRRFAQRLGSGALALDRFCALYEQAQAEKPAQPPAAPAQQQPAEPAAAQQAAAQHSAAAAAGVQAPAAVQPASSGAGGAGRDGAGPPATDTCPGGIKSSTTLVPRLAVEQVEVKLIDSSAGQFADFSRNTWQAPPWQAPAARPAAPPLTRAAPRQPKPQPRGVLKKQSQFAAGTAKVPIMLAEVKERDASMVAAETARGLTAEGASGSRGGKAAAAVEGYVPRAAAAQQKEAARQQRQRRVRWSDDVEEAEEQRAQERRDEQQQPELQAQAQPPPQQPEPQAQAQPPQQQRQQQQQPARAQQVAAAPPPAPQTQPQQQEHPLGQPQPVQQAQAAGGRPAPSPSPLEVAAESAAVLPPGSSSIIVFDVEEPRSPLDATQAGLEARFGRLRVMDSLELAGAAATAAAAVRAAGAPAASPAAPAAALVRTAAAAVSPARPAASSSGIDIQRQGPGAGRAGTWALPPEWREAPQFYAHSPVGTSSNLAGSLTSPGGSNSNLSALAAAACSPPRSRGPARIGPGPPGLPRPPASGAMATQRSLSPAAAERPASGAGRGSAASAGSMQQLPNGQAPAKQAHEPPALTRRQAEQLQRAFPPLSAVLPPELQAALASDSETESEAAESEDWMCSDDDEEGEGMAGSSDDEGGALPNGRRSGFRIQLSFFGMLFTHLEAWVTAESVQLLASPPSAELVPPAPPSPEVLATLGRFLAMALPPVLEALQCVAPRSEVERVVHELLRSMRVVGPLPAFKATQWQVVIVLLLKALSLERCPPLRPSFETREGIGRVNRLLASLSFTSEEFYAALELLCPVA</sequence>
<evidence type="ECO:0000256" key="1">
    <source>
        <dbReference type="ARBA" id="ARBA00004123"/>
    </source>
</evidence>
<evidence type="ECO:0000256" key="6">
    <source>
        <dbReference type="ARBA" id="ARBA00022833"/>
    </source>
</evidence>
<evidence type="ECO:0000313" key="16">
    <source>
        <dbReference type="Proteomes" id="UP000239649"/>
    </source>
</evidence>
<comment type="catalytic activity">
    <reaction evidence="9 12">
        <text>O-phospho-L-seryl-[protein] + H2O = L-seryl-[protein] + phosphate</text>
        <dbReference type="Rhea" id="RHEA:20629"/>
        <dbReference type="Rhea" id="RHEA-COMP:9863"/>
        <dbReference type="Rhea" id="RHEA-COMP:11604"/>
        <dbReference type="ChEBI" id="CHEBI:15377"/>
        <dbReference type="ChEBI" id="CHEBI:29999"/>
        <dbReference type="ChEBI" id="CHEBI:43474"/>
        <dbReference type="ChEBI" id="CHEBI:83421"/>
        <dbReference type="EC" id="3.1.3.16"/>
    </reaction>
</comment>
<keyword evidence="6 12" id="KW-0862">Zinc</keyword>
<feature type="region of interest" description="Disordered" evidence="13">
    <location>
        <begin position="556"/>
        <end position="582"/>
    </location>
</feature>
<keyword evidence="16" id="KW-1185">Reference proteome</keyword>
<feature type="compositionally biased region" description="Low complexity" evidence="13">
    <location>
        <begin position="661"/>
        <end position="682"/>
    </location>
</feature>
<dbReference type="Gene3D" id="1.25.40.820">
    <property type="match status" value="1"/>
</dbReference>
<evidence type="ECO:0000259" key="14">
    <source>
        <dbReference type="PROSITE" id="PS51479"/>
    </source>
</evidence>
<dbReference type="Proteomes" id="UP000239649">
    <property type="component" value="Unassembled WGS sequence"/>
</dbReference>
<dbReference type="GO" id="GO:0043175">
    <property type="term" value="F:RNA polymerase core enzyme binding"/>
    <property type="evidence" value="ECO:0007669"/>
    <property type="project" value="UniProtKB-UniRule"/>
</dbReference>
<dbReference type="GO" id="GO:0008420">
    <property type="term" value="F:RNA polymerase II CTD heptapeptide repeat phosphatase activity"/>
    <property type="evidence" value="ECO:0007669"/>
    <property type="project" value="UniProtKB-UniRule"/>
</dbReference>
<keyword evidence="5 12" id="KW-0378">Hydrolase</keyword>
<dbReference type="PROSITE" id="PS51479">
    <property type="entry name" value="ZF_RTR1"/>
    <property type="match status" value="1"/>
</dbReference>
<evidence type="ECO:0000256" key="13">
    <source>
        <dbReference type="SAM" id="MobiDB-lite"/>
    </source>
</evidence>
<name>A0A2P6V8T1_9CHLO</name>
<feature type="compositionally biased region" description="Low complexity" evidence="13">
    <location>
        <begin position="159"/>
        <end position="196"/>
    </location>
</feature>
<comment type="function">
    <text evidence="12">Putative RNA polymerase II subunit B1 C-terminal domain (CTD) phosphatase involved in RNA polymerase II transcription regulation.</text>
</comment>
<evidence type="ECO:0000256" key="11">
    <source>
        <dbReference type="PROSITE-ProRule" id="PRU00812"/>
    </source>
</evidence>
<evidence type="ECO:0000256" key="3">
    <source>
        <dbReference type="ARBA" id="ARBA00022723"/>
    </source>
</evidence>
<keyword evidence="8 12" id="KW-0539">Nucleus</keyword>
<dbReference type="STRING" id="554055.A0A2P6V8T1"/>
<reference evidence="15 16" key="1">
    <citation type="journal article" date="2018" name="Plant J.">
        <title>Genome sequences of Chlorella sorokiniana UTEX 1602 and Micractinium conductrix SAG 241.80: implications to maltose excretion by a green alga.</title>
        <authorList>
            <person name="Arriola M.B."/>
            <person name="Velmurugan N."/>
            <person name="Zhang Y."/>
            <person name="Plunkett M.H."/>
            <person name="Hondzo H."/>
            <person name="Barney B.M."/>
        </authorList>
    </citation>
    <scope>NUCLEOTIDE SEQUENCE [LARGE SCALE GENOMIC DNA]</scope>
    <source>
        <strain evidence="15 16">SAG 241.80</strain>
    </source>
</reference>
<feature type="region of interest" description="Disordered" evidence="13">
    <location>
        <begin position="1"/>
        <end position="22"/>
    </location>
</feature>
<keyword evidence="4 12" id="KW-0863">Zinc-finger</keyword>
<evidence type="ECO:0000256" key="8">
    <source>
        <dbReference type="ARBA" id="ARBA00023242"/>
    </source>
</evidence>
<evidence type="ECO:0000256" key="12">
    <source>
        <dbReference type="RuleBase" id="RU367080"/>
    </source>
</evidence>
<dbReference type="InterPro" id="IPR038534">
    <property type="entry name" value="Rtr1/RPAP2_sf"/>
</dbReference>
<feature type="compositionally biased region" description="Low complexity" evidence="13">
    <location>
        <begin position="255"/>
        <end position="276"/>
    </location>
</feature>
<feature type="region of interest" description="Disordered" evidence="13">
    <location>
        <begin position="152"/>
        <end position="221"/>
    </location>
</feature>
<dbReference type="OrthoDB" id="2590500at2759"/>
<dbReference type="GO" id="GO:0008270">
    <property type="term" value="F:zinc ion binding"/>
    <property type="evidence" value="ECO:0007669"/>
    <property type="project" value="UniProtKB-KW"/>
</dbReference>
<feature type="compositionally biased region" description="Low complexity" evidence="13">
    <location>
        <begin position="622"/>
        <end position="639"/>
    </location>
</feature>
<dbReference type="PANTHER" id="PTHR14732:SF0">
    <property type="entry name" value="RNA POLYMERASE II SUBUNIT B1 CTD PHOSPHATASE RPAP2-RELATED"/>
    <property type="match status" value="1"/>
</dbReference>
<protein>
    <recommendedName>
        <fullName evidence="12">RNA polymerase II subunit B1 CTD phosphatase RPAP2 homolog</fullName>
        <ecNumber evidence="12">3.1.3.16</ecNumber>
    </recommendedName>
</protein>
<feature type="compositionally biased region" description="Low complexity" evidence="13">
    <location>
        <begin position="556"/>
        <end position="565"/>
    </location>
</feature>
<dbReference type="EC" id="3.1.3.16" evidence="12"/>
<evidence type="ECO:0000256" key="9">
    <source>
        <dbReference type="ARBA" id="ARBA00047761"/>
    </source>
</evidence>
<comment type="similarity">
    <text evidence="2 11 12">Belongs to the RPAP2 family.</text>
</comment>
<comment type="caution">
    <text evidence="15">The sequence shown here is derived from an EMBL/GenBank/DDBJ whole genome shotgun (WGS) entry which is preliminary data.</text>
</comment>
<keyword evidence="7 12" id="KW-0904">Protein phosphatase</keyword>
<evidence type="ECO:0000256" key="5">
    <source>
        <dbReference type="ARBA" id="ARBA00022801"/>
    </source>
</evidence>
<dbReference type="InterPro" id="IPR007308">
    <property type="entry name" value="Rtr1/RPAP2_dom"/>
</dbReference>
<dbReference type="InterPro" id="IPR039693">
    <property type="entry name" value="Rtr1/RPAP2"/>
</dbReference>
<feature type="region of interest" description="Disordered" evidence="13">
    <location>
        <begin position="728"/>
        <end position="770"/>
    </location>
</feature>
<dbReference type="GO" id="GO:0005634">
    <property type="term" value="C:nucleus"/>
    <property type="evidence" value="ECO:0007669"/>
    <property type="project" value="UniProtKB-SubCell"/>
</dbReference>
<dbReference type="Pfam" id="PF04181">
    <property type="entry name" value="RPAP2_Rtr1"/>
    <property type="match status" value="1"/>
</dbReference>
<feature type="compositionally biased region" description="Acidic residues" evidence="13">
    <location>
        <begin position="733"/>
        <end position="765"/>
    </location>
</feature>
<dbReference type="EMBL" id="LHPF02000019">
    <property type="protein sequence ID" value="PSC70502.1"/>
    <property type="molecule type" value="Genomic_DNA"/>
</dbReference>
<accession>A0A2P6V8T1</accession>
<evidence type="ECO:0000256" key="4">
    <source>
        <dbReference type="ARBA" id="ARBA00022771"/>
    </source>
</evidence>
<evidence type="ECO:0000313" key="15">
    <source>
        <dbReference type="EMBL" id="PSC70502.1"/>
    </source>
</evidence>
<comment type="catalytic activity">
    <reaction evidence="10 12">
        <text>O-phospho-L-threonyl-[protein] + H2O = L-threonyl-[protein] + phosphate</text>
        <dbReference type="Rhea" id="RHEA:47004"/>
        <dbReference type="Rhea" id="RHEA-COMP:11060"/>
        <dbReference type="Rhea" id="RHEA-COMP:11605"/>
        <dbReference type="ChEBI" id="CHEBI:15377"/>
        <dbReference type="ChEBI" id="CHEBI:30013"/>
        <dbReference type="ChEBI" id="CHEBI:43474"/>
        <dbReference type="ChEBI" id="CHEBI:61977"/>
        <dbReference type="EC" id="3.1.3.16"/>
    </reaction>
</comment>